<evidence type="ECO:0000313" key="5">
    <source>
        <dbReference type="EMBL" id="QDU83533.1"/>
    </source>
</evidence>
<dbReference type="PANTHER" id="PTHR23132">
    <property type="entry name" value="D-ALANINE--D-ALANINE LIGASE"/>
    <property type="match status" value="1"/>
</dbReference>
<evidence type="ECO:0000313" key="6">
    <source>
        <dbReference type="Proteomes" id="UP000319342"/>
    </source>
</evidence>
<dbReference type="GO" id="GO:0008716">
    <property type="term" value="F:D-alanine-D-alanine ligase activity"/>
    <property type="evidence" value="ECO:0007669"/>
    <property type="project" value="UniProtKB-EC"/>
</dbReference>
<gene>
    <name evidence="5" type="ORF">Pla163_06320</name>
</gene>
<sequence>MRRRRILLLVHEGLEPPASIEGLSSQEMAPFKAEYDVRVTLEELGHDVRVLGLGDELGPLRDAITEFEPHVAFNMLVHFRGLANMDAHVISYLELRRLAYTGVNPRGLVLANDKALSKKILAYHRIRVPGFAVFRKGRRAKRPAKLGFPLIVKGATEHASLGIAQASIVYSDEELAQRVDLIQRTVCPEAIAEEYIEGRELTVSVMGNERLETGPVWELSFDNLPAGSEPIATRKVKWDHAYQERIGLRSGPAAELESDVAARLEKLAKRIYKILGLSGYARVDLRMRPDGVPFVLEANPNPDLSFGEDFAESMEKRGYSYPQLVEKLVSLGERHAANGPG</sequence>
<dbReference type="SUPFAM" id="SSF56059">
    <property type="entry name" value="Glutathione synthetase ATP-binding domain-like"/>
    <property type="match status" value="1"/>
</dbReference>
<dbReference type="Gene3D" id="3.30.1490.20">
    <property type="entry name" value="ATP-grasp fold, A domain"/>
    <property type="match status" value="1"/>
</dbReference>
<dbReference type="InterPro" id="IPR011095">
    <property type="entry name" value="Dala_Dala_lig_C"/>
</dbReference>
<name>A0A518CWE3_9BACT</name>
<dbReference type="Gene3D" id="3.30.470.20">
    <property type="entry name" value="ATP-grasp fold, B domain"/>
    <property type="match status" value="1"/>
</dbReference>
<dbReference type="PROSITE" id="PS50975">
    <property type="entry name" value="ATP_GRASP"/>
    <property type="match status" value="1"/>
</dbReference>
<dbReference type="RefSeq" id="WP_145183398.1">
    <property type="nucleotide sequence ID" value="NZ_CP036290.1"/>
</dbReference>
<dbReference type="GO" id="GO:0046872">
    <property type="term" value="F:metal ion binding"/>
    <property type="evidence" value="ECO:0007669"/>
    <property type="project" value="InterPro"/>
</dbReference>
<reference evidence="5 6" key="1">
    <citation type="submission" date="2019-02" db="EMBL/GenBank/DDBJ databases">
        <title>Deep-cultivation of Planctomycetes and their phenomic and genomic characterization uncovers novel biology.</title>
        <authorList>
            <person name="Wiegand S."/>
            <person name="Jogler M."/>
            <person name="Boedeker C."/>
            <person name="Pinto D."/>
            <person name="Vollmers J."/>
            <person name="Rivas-Marin E."/>
            <person name="Kohn T."/>
            <person name="Peeters S.H."/>
            <person name="Heuer A."/>
            <person name="Rast P."/>
            <person name="Oberbeckmann S."/>
            <person name="Bunk B."/>
            <person name="Jeske O."/>
            <person name="Meyerdierks A."/>
            <person name="Storesund J.E."/>
            <person name="Kallscheuer N."/>
            <person name="Luecker S."/>
            <person name="Lage O.M."/>
            <person name="Pohl T."/>
            <person name="Merkel B.J."/>
            <person name="Hornburger P."/>
            <person name="Mueller R.-W."/>
            <person name="Bruemmer F."/>
            <person name="Labrenz M."/>
            <person name="Spormann A.M."/>
            <person name="Op den Camp H."/>
            <person name="Overmann J."/>
            <person name="Amann R."/>
            <person name="Jetten M.S.M."/>
            <person name="Mascher T."/>
            <person name="Medema M.H."/>
            <person name="Devos D.P."/>
            <person name="Kaster A.-K."/>
            <person name="Ovreas L."/>
            <person name="Rohde M."/>
            <person name="Galperin M.Y."/>
            <person name="Jogler C."/>
        </authorList>
    </citation>
    <scope>NUCLEOTIDE SEQUENCE [LARGE SCALE GENOMIC DNA]</scope>
    <source>
        <strain evidence="5 6">Pla163</strain>
    </source>
</reference>
<dbReference type="InterPro" id="IPR011761">
    <property type="entry name" value="ATP-grasp"/>
</dbReference>
<dbReference type="Pfam" id="PF07478">
    <property type="entry name" value="Dala_Dala_lig_C"/>
    <property type="match status" value="1"/>
</dbReference>
<keyword evidence="3" id="KW-0067">ATP-binding</keyword>
<evidence type="ECO:0000259" key="4">
    <source>
        <dbReference type="PROSITE" id="PS50975"/>
    </source>
</evidence>
<proteinExistence type="inferred from homology"/>
<feature type="domain" description="ATP-grasp" evidence="4">
    <location>
        <begin position="118"/>
        <end position="330"/>
    </location>
</feature>
<dbReference type="EC" id="6.3.2.4" evidence="5"/>
<dbReference type="GO" id="GO:0005524">
    <property type="term" value="F:ATP binding"/>
    <property type="evidence" value="ECO:0007669"/>
    <property type="project" value="UniProtKB-UniRule"/>
</dbReference>
<dbReference type="OrthoDB" id="9813261at2"/>
<dbReference type="AlphaFoldDB" id="A0A518CWE3"/>
<evidence type="ECO:0000256" key="3">
    <source>
        <dbReference type="PROSITE-ProRule" id="PRU00409"/>
    </source>
</evidence>
<evidence type="ECO:0000256" key="2">
    <source>
        <dbReference type="ARBA" id="ARBA00022598"/>
    </source>
</evidence>
<dbReference type="EMBL" id="CP036290">
    <property type="protein sequence ID" value="QDU83533.1"/>
    <property type="molecule type" value="Genomic_DNA"/>
</dbReference>
<evidence type="ECO:0000256" key="1">
    <source>
        <dbReference type="ARBA" id="ARBA00010871"/>
    </source>
</evidence>
<dbReference type="Proteomes" id="UP000319342">
    <property type="component" value="Chromosome"/>
</dbReference>
<comment type="similarity">
    <text evidence="1">Belongs to the D-alanine--D-alanine ligase family.</text>
</comment>
<dbReference type="PANTHER" id="PTHR23132:SF26">
    <property type="entry name" value="BLR7451 PROTEIN"/>
    <property type="match status" value="1"/>
</dbReference>
<accession>A0A518CWE3</accession>
<dbReference type="InterPro" id="IPR013815">
    <property type="entry name" value="ATP_grasp_subdomain_1"/>
</dbReference>
<keyword evidence="6" id="KW-1185">Reference proteome</keyword>
<keyword evidence="3" id="KW-0547">Nucleotide-binding</keyword>
<keyword evidence="2 5" id="KW-0436">Ligase</keyword>
<protein>
    <submittedName>
        <fullName evidence="5">Ddl-like protein</fullName>
        <ecNumber evidence="5">6.3.2.4</ecNumber>
    </submittedName>
</protein>
<organism evidence="5 6">
    <name type="scientific">Rohdeia mirabilis</name>
    <dbReference type="NCBI Taxonomy" id="2528008"/>
    <lineage>
        <taxon>Bacteria</taxon>
        <taxon>Pseudomonadati</taxon>
        <taxon>Planctomycetota</taxon>
        <taxon>Planctomycetia</taxon>
        <taxon>Planctomycetia incertae sedis</taxon>
        <taxon>Rohdeia</taxon>
    </lineage>
</organism>